<accession>A0AAW9DL54</accession>
<name>A0AAW9DL54_ACIAO</name>
<gene>
    <name evidence="2" type="primary">tcuB</name>
    <name evidence="2" type="ORF">SIL87_02870</name>
</gene>
<protein>
    <submittedName>
        <fullName evidence="2">Tricarballylate utilization 4Fe-4S protein TcuB</fullName>
    </submittedName>
</protein>
<dbReference type="RefSeq" id="WP_319612728.1">
    <property type="nucleotide sequence ID" value="NZ_JAWXYB010000018.1"/>
</dbReference>
<proteinExistence type="predicted"/>
<organism evidence="2 3">
    <name type="scientific">Acidiphilium acidophilum</name>
    <name type="common">Thiobacillus acidophilus</name>
    <dbReference type="NCBI Taxonomy" id="76588"/>
    <lineage>
        <taxon>Bacteria</taxon>
        <taxon>Pseudomonadati</taxon>
        <taxon>Pseudomonadota</taxon>
        <taxon>Alphaproteobacteria</taxon>
        <taxon>Acetobacterales</taxon>
        <taxon>Acidocellaceae</taxon>
        <taxon>Acidiphilium</taxon>
    </lineage>
</organism>
<feature type="transmembrane region" description="Helical" evidence="1">
    <location>
        <begin position="296"/>
        <end position="315"/>
    </location>
</feature>
<dbReference type="InterPro" id="IPR012830">
    <property type="entry name" value="Citrate_utilization_prot_B"/>
</dbReference>
<evidence type="ECO:0000256" key="1">
    <source>
        <dbReference type="SAM" id="Phobius"/>
    </source>
</evidence>
<dbReference type="EMBL" id="JAWXYB010000018">
    <property type="protein sequence ID" value="MDX5929710.1"/>
    <property type="molecule type" value="Genomic_DNA"/>
</dbReference>
<dbReference type="InterPro" id="IPR036197">
    <property type="entry name" value="NarG-like_sf"/>
</dbReference>
<dbReference type="Proteomes" id="UP001279553">
    <property type="component" value="Unassembled WGS sequence"/>
</dbReference>
<keyword evidence="1" id="KW-1133">Transmembrane helix</keyword>
<feature type="transmembrane region" description="Helical" evidence="1">
    <location>
        <begin position="223"/>
        <end position="247"/>
    </location>
</feature>
<keyword evidence="3" id="KW-1185">Reference proteome</keyword>
<evidence type="ECO:0000313" key="3">
    <source>
        <dbReference type="Proteomes" id="UP001279553"/>
    </source>
</evidence>
<feature type="transmembrane region" description="Helical" evidence="1">
    <location>
        <begin position="253"/>
        <end position="276"/>
    </location>
</feature>
<sequence length="338" mass="36175">MHETDAAILTEANRVMEICNACRYCEGYCAVFPAMTLHRSFAEADLNHLANLCHNCKACYYACQYAPPHPFGVNVPQAFALLRDETYRRYAWPAPLARLFERNGTVVSLVTALVVTAVLLLTAGLTAPGTLVHAAVGARAFYRVIPWAVMAGVATLALGYAVLAMTIGAVRYWRQCGSAQVTTAAILRGVHDAFTLRNLGGGGQGCNDKDESFSTTRRLLHHAMAYGFLACFAATCTAAFAADILGWPAPYPWFSLPVILGTLGGLGLLVGTSGLFGLKLVTDPTPLARRLLGGDIALLVLLWLTAASGMLALGWRQTSAMPLLLAIHLGPQESPHFP</sequence>
<comment type="caution">
    <text evidence="2">The sequence shown here is derived from an EMBL/GenBank/DDBJ whole genome shotgun (WGS) entry which is preliminary data.</text>
</comment>
<keyword evidence="1" id="KW-0472">Membrane</keyword>
<reference evidence="2 3" key="1">
    <citation type="submission" date="2023-11" db="EMBL/GenBank/DDBJ databases">
        <title>MicrobeMod: A computational toolkit for identifying prokaryotic methylation and restriction-modification with nanopore sequencing.</title>
        <authorList>
            <person name="Crits-Christoph A."/>
            <person name="Kang S.C."/>
            <person name="Lee H."/>
            <person name="Ostrov N."/>
        </authorList>
    </citation>
    <scope>NUCLEOTIDE SEQUENCE [LARGE SCALE GENOMIC DNA]</scope>
    <source>
        <strain evidence="2 3">DSMZ 700</strain>
    </source>
</reference>
<dbReference type="SUPFAM" id="SSF103501">
    <property type="entry name" value="Respiratory nitrate reductase 1 gamma chain"/>
    <property type="match status" value="1"/>
</dbReference>
<keyword evidence="1" id="KW-0812">Transmembrane</keyword>
<dbReference type="NCBIfam" id="TIGR02484">
    <property type="entry name" value="CitB"/>
    <property type="match status" value="1"/>
</dbReference>
<feature type="transmembrane region" description="Helical" evidence="1">
    <location>
        <begin position="147"/>
        <end position="170"/>
    </location>
</feature>
<feature type="transmembrane region" description="Helical" evidence="1">
    <location>
        <begin position="106"/>
        <end position="127"/>
    </location>
</feature>
<dbReference type="AlphaFoldDB" id="A0AAW9DL54"/>
<evidence type="ECO:0000313" key="2">
    <source>
        <dbReference type="EMBL" id="MDX5929710.1"/>
    </source>
</evidence>
<dbReference type="SUPFAM" id="SSF54862">
    <property type="entry name" value="4Fe-4S ferredoxins"/>
    <property type="match status" value="1"/>
</dbReference>